<evidence type="ECO:0000313" key="2">
    <source>
        <dbReference type="EMBL" id="KAH7936403.1"/>
    </source>
</evidence>
<dbReference type="Pfam" id="PF09607">
    <property type="entry name" value="BrkDBD"/>
    <property type="match status" value="1"/>
</dbReference>
<dbReference type="AlphaFoldDB" id="A0A9D4PFC0"/>
<protein>
    <recommendedName>
        <fullName evidence="1">Brinker DNA-binding domain-containing protein</fullName>
    </recommendedName>
</protein>
<comment type="caution">
    <text evidence="2">The sequence shown here is derived from an EMBL/GenBank/DDBJ whole genome shotgun (WGS) entry which is preliminary data.</text>
</comment>
<dbReference type="Proteomes" id="UP000821837">
    <property type="component" value="Unassembled WGS sequence"/>
</dbReference>
<name>A0A9D4PFC0_RHISA</name>
<dbReference type="Gene3D" id="1.10.10.60">
    <property type="entry name" value="Homeodomain-like"/>
    <property type="match status" value="1"/>
</dbReference>
<reference evidence="2" key="1">
    <citation type="journal article" date="2020" name="Cell">
        <title>Large-Scale Comparative Analyses of Tick Genomes Elucidate Their Genetic Diversity and Vector Capacities.</title>
        <authorList>
            <consortium name="Tick Genome and Microbiome Consortium (TIGMIC)"/>
            <person name="Jia N."/>
            <person name="Wang J."/>
            <person name="Shi W."/>
            <person name="Du L."/>
            <person name="Sun Y."/>
            <person name="Zhan W."/>
            <person name="Jiang J.F."/>
            <person name="Wang Q."/>
            <person name="Zhang B."/>
            <person name="Ji P."/>
            <person name="Bell-Sakyi L."/>
            <person name="Cui X.M."/>
            <person name="Yuan T.T."/>
            <person name="Jiang B.G."/>
            <person name="Yang W.F."/>
            <person name="Lam T.T."/>
            <person name="Chang Q.C."/>
            <person name="Ding S.J."/>
            <person name="Wang X.J."/>
            <person name="Zhu J.G."/>
            <person name="Ruan X.D."/>
            <person name="Zhao L."/>
            <person name="Wei J.T."/>
            <person name="Ye R.Z."/>
            <person name="Que T.C."/>
            <person name="Du C.H."/>
            <person name="Zhou Y.H."/>
            <person name="Cheng J.X."/>
            <person name="Dai P.F."/>
            <person name="Guo W.B."/>
            <person name="Han X.H."/>
            <person name="Huang E.J."/>
            <person name="Li L.F."/>
            <person name="Wei W."/>
            <person name="Gao Y.C."/>
            <person name="Liu J.Z."/>
            <person name="Shao H.Z."/>
            <person name="Wang X."/>
            <person name="Wang C.C."/>
            <person name="Yang T.C."/>
            <person name="Huo Q.B."/>
            <person name="Li W."/>
            <person name="Chen H.Y."/>
            <person name="Chen S.E."/>
            <person name="Zhou L.G."/>
            <person name="Ni X.B."/>
            <person name="Tian J.H."/>
            <person name="Sheng Y."/>
            <person name="Liu T."/>
            <person name="Pan Y.S."/>
            <person name="Xia L.Y."/>
            <person name="Li J."/>
            <person name="Zhao F."/>
            <person name="Cao W.C."/>
        </authorList>
    </citation>
    <scope>NUCLEOTIDE SEQUENCE</scope>
    <source>
        <strain evidence="2">Rsan-2018</strain>
    </source>
</reference>
<accession>A0A9D4PFC0</accession>
<keyword evidence="3" id="KW-1185">Reference proteome</keyword>
<proteinExistence type="predicted"/>
<dbReference type="InterPro" id="IPR018586">
    <property type="entry name" value="Brinker_DNA-bd"/>
</dbReference>
<evidence type="ECO:0000313" key="3">
    <source>
        <dbReference type="Proteomes" id="UP000821837"/>
    </source>
</evidence>
<evidence type="ECO:0000259" key="1">
    <source>
        <dbReference type="Pfam" id="PF09607"/>
    </source>
</evidence>
<organism evidence="2 3">
    <name type="scientific">Rhipicephalus sanguineus</name>
    <name type="common">Brown dog tick</name>
    <name type="synonym">Ixodes sanguineus</name>
    <dbReference type="NCBI Taxonomy" id="34632"/>
    <lineage>
        <taxon>Eukaryota</taxon>
        <taxon>Metazoa</taxon>
        <taxon>Ecdysozoa</taxon>
        <taxon>Arthropoda</taxon>
        <taxon>Chelicerata</taxon>
        <taxon>Arachnida</taxon>
        <taxon>Acari</taxon>
        <taxon>Parasitiformes</taxon>
        <taxon>Ixodida</taxon>
        <taxon>Ixodoidea</taxon>
        <taxon>Ixodidae</taxon>
        <taxon>Rhipicephalinae</taxon>
        <taxon>Rhipicephalus</taxon>
        <taxon>Rhipicephalus</taxon>
    </lineage>
</organism>
<dbReference type="EMBL" id="JABSTV010001255">
    <property type="protein sequence ID" value="KAH7936403.1"/>
    <property type="molecule type" value="Genomic_DNA"/>
</dbReference>
<sequence>MAPNERSHYSAAYKRKVVLAAESSSNVQAGRDFGVDEKNVRRWRGQREKLFACAATRMTFTGPRKGRHPEMEAALADFVRTQRAAALPVTTEVLQATARALSREQVVHNCRCIESTWHPTCSRRNKIVCIVRMS</sequence>
<gene>
    <name evidence="2" type="ORF">HPB52_023108</name>
</gene>
<dbReference type="VEuPathDB" id="VectorBase:RSAN_041852"/>
<reference evidence="2" key="2">
    <citation type="submission" date="2021-09" db="EMBL/GenBank/DDBJ databases">
        <authorList>
            <person name="Jia N."/>
            <person name="Wang J."/>
            <person name="Shi W."/>
            <person name="Du L."/>
            <person name="Sun Y."/>
            <person name="Zhan W."/>
            <person name="Jiang J."/>
            <person name="Wang Q."/>
            <person name="Zhang B."/>
            <person name="Ji P."/>
            <person name="Sakyi L.B."/>
            <person name="Cui X."/>
            <person name="Yuan T."/>
            <person name="Jiang B."/>
            <person name="Yang W."/>
            <person name="Lam T.T.-Y."/>
            <person name="Chang Q."/>
            <person name="Ding S."/>
            <person name="Wang X."/>
            <person name="Zhu J."/>
            <person name="Ruan X."/>
            <person name="Zhao L."/>
            <person name="Wei J."/>
            <person name="Que T."/>
            <person name="Du C."/>
            <person name="Cheng J."/>
            <person name="Dai P."/>
            <person name="Han X."/>
            <person name="Huang E."/>
            <person name="Gao Y."/>
            <person name="Liu J."/>
            <person name="Shao H."/>
            <person name="Ye R."/>
            <person name="Li L."/>
            <person name="Wei W."/>
            <person name="Wang X."/>
            <person name="Wang C."/>
            <person name="Huo Q."/>
            <person name="Li W."/>
            <person name="Guo W."/>
            <person name="Chen H."/>
            <person name="Chen S."/>
            <person name="Zhou L."/>
            <person name="Zhou L."/>
            <person name="Ni X."/>
            <person name="Tian J."/>
            <person name="Zhou Y."/>
            <person name="Sheng Y."/>
            <person name="Liu T."/>
            <person name="Pan Y."/>
            <person name="Xia L."/>
            <person name="Li J."/>
            <person name="Zhao F."/>
            <person name="Cao W."/>
        </authorList>
    </citation>
    <scope>NUCLEOTIDE SEQUENCE</scope>
    <source>
        <strain evidence="2">Rsan-2018</strain>
        <tissue evidence="2">Larvae</tissue>
    </source>
</reference>
<feature type="domain" description="Brinker DNA-binding" evidence="1">
    <location>
        <begin position="6"/>
        <end position="50"/>
    </location>
</feature>